<accession>A0A368YFS0</accession>
<dbReference type="EMBL" id="QPJM01000039">
    <property type="protein sequence ID" value="RCW77717.1"/>
    <property type="molecule type" value="Genomic_DNA"/>
</dbReference>
<reference evidence="5 6" key="1">
    <citation type="submission" date="2018-07" db="EMBL/GenBank/DDBJ databases">
        <title>Genomic Encyclopedia of Type Strains, Phase III (KMG-III): the genomes of soil and plant-associated and newly described type strains.</title>
        <authorList>
            <person name="Whitman W."/>
        </authorList>
    </citation>
    <scope>NUCLEOTIDE SEQUENCE [LARGE SCALE GENOMIC DNA]</scope>
    <source>
        <strain evidence="5 6">31-25a</strain>
    </source>
</reference>
<dbReference type="GO" id="GO:0008716">
    <property type="term" value="F:D-alanine-D-alanine ligase activity"/>
    <property type="evidence" value="ECO:0007669"/>
    <property type="project" value="InterPro"/>
</dbReference>
<dbReference type="PANTHER" id="PTHR23132:SF23">
    <property type="entry name" value="D-ALANINE--D-ALANINE LIGASE B"/>
    <property type="match status" value="1"/>
</dbReference>
<evidence type="ECO:0000259" key="4">
    <source>
        <dbReference type="PROSITE" id="PS50975"/>
    </source>
</evidence>
<evidence type="ECO:0000256" key="3">
    <source>
        <dbReference type="PROSITE-ProRule" id="PRU00409"/>
    </source>
</evidence>
<name>A0A368YFS0_9HYPH</name>
<proteinExistence type="inferred from homology"/>
<evidence type="ECO:0000256" key="2">
    <source>
        <dbReference type="ARBA" id="ARBA00022598"/>
    </source>
</evidence>
<comment type="caution">
    <text evidence="5">The sequence shown here is derived from an EMBL/GenBank/DDBJ whole genome shotgun (WGS) entry which is preliminary data.</text>
</comment>
<dbReference type="GO" id="GO:0046872">
    <property type="term" value="F:metal ion binding"/>
    <property type="evidence" value="ECO:0007669"/>
    <property type="project" value="InterPro"/>
</dbReference>
<comment type="similarity">
    <text evidence="1">Belongs to the D-alanine--D-alanine ligase family.</text>
</comment>
<protein>
    <submittedName>
        <fullName evidence="5">D-alanine--D-alanine ligase</fullName>
    </submittedName>
</protein>
<dbReference type="InterPro" id="IPR011761">
    <property type="entry name" value="ATP-grasp"/>
</dbReference>
<evidence type="ECO:0000313" key="5">
    <source>
        <dbReference type="EMBL" id="RCW77717.1"/>
    </source>
</evidence>
<organism evidence="5 6">
    <name type="scientific">Phyllobacterium bourgognense</name>
    <dbReference type="NCBI Taxonomy" id="314236"/>
    <lineage>
        <taxon>Bacteria</taxon>
        <taxon>Pseudomonadati</taxon>
        <taxon>Pseudomonadota</taxon>
        <taxon>Alphaproteobacteria</taxon>
        <taxon>Hyphomicrobiales</taxon>
        <taxon>Phyllobacteriaceae</taxon>
        <taxon>Phyllobacterium</taxon>
    </lineage>
</organism>
<keyword evidence="2 5" id="KW-0436">Ligase</keyword>
<dbReference type="InterPro" id="IPR013815">
    <property type="entry name" value="ATP_grasp_subdomain_1"/>
</dbReference>
<keyword evidence="6" id="KW-1185">Reference proteome</keyword>
<sequence>MMKIGITFDLRDDYAKEGYSEEEIAEFDRLETIEAIESALHSLGHSTERIGTAKALAMRLGQGDRWDLVFNSAEGMYGFGRQALAPALLEAYEVPYMFADPLCLTVTLHKATAKQVVRDSGIRTADFAVVETISDITSVSLPFPLFIKPIAEGTSKGISAVSKIHDRGELQSGCERLLARHRQPVLVEVYLPGREFTVGILGTGSAAYSLGTMEIVLKDGPEPEIYSYDNKKHFDERVAPRLVDDATSRAAADLAIAAWMCLGGRDGGRVDVRCDSAGEVNFMEANPLAGMHPRDSDLPLIARMTNLSYVSLIEKIVASASTRIFR</sequence>
<dbReference type="Gene3D" id="3.30.470.20">
    <property type="entry name" value="ATP-grasp fold, B domain"/>
    <property type="match status" value="1"/>
</dbReference>
<dbReference type="AlphaFoldDB" id="A0A368YFS0"/>
<feature type="domain" description="ATP-grasp" evidence="4">
    <location>
        <begin position="114"/>
        <end position="318"/>
    </location>
</feature>
<keyword evidence="3" id="KW-0547">Nucleotide-binding</keyword>
<gene>
    <name evidence="5" type="ORF">C7476_13924</name>
</gene>
<dbReference type="PROSITE" id="PS50975">
    <property type="entry name" value="ATP_GRASP"/>
    <property type="match status" value="1"/>
</dbReference>
<keyword evidence="3" id="KW-0067">ATP-binding</keyword>
<dbReference type="GO" id="GO:0005524">
    <property type="term" value="F:ATP binding"/>
    <property type="evidence" value="ECO:0007669"/>
    <property type="project" value="UniProtKB-UniRule"/>
</dbReference>
<dbReference type="RefSeq" id="WP_210207825.1">
    <property type="nucleotide sequence ID" value="NZ_QPJM01000039.1"/>
</dbReference>
<dbReference type="Proteomes" id="UP000253324">
    <property type="component" value="Unassembled WGS sequence"/>
</dbReference>
<evidence type="ECO:0000313" key="6">
    <source>
        <dbReference type="Proteomes" id="UP000253324"/>
    </source>
</evidence>
<dbReference type="InterPro" id="IPR011095">
    <property type="entry name" value="Dala_Dala_lig_C"/>
</dbReference>
<dbReference type="Pfam" id="PF07478">
    <property type="entry name" value="Dala_Dala_lig_C"/>
    <property type="match status" value="1"/>
</dbReference>
<dbReference type="Gene3D" id="3.30.1490.20">
    <property type="entry name" value="ATP-grasp fold, A domain"/>
    <property type="match status" value="1"/>
</dbReference>
<evidence type="ECO:0000256" key="1">
    <source>
        <dbReference type="ARBA" id="ARBA00010871"/>
    </source>
</evidence>
<dbReference type="SUPFAM" id="SSF56059">
    <property type="entry name" value="Glutathione synthetase ATP-binding domain-like"/>
    <property type="match status" value="1"/>
</dbReference>
<dbReference type="PANTHER" id="PTHR23132">
    <property type="entry name" value="D-ALANINE--D-ALANINE LIGASE"/>
    <property type="match status" value="1"/>
</dbReference>